<comment type="caution">
    <text evidence="4">The sequence shown here is derived from an EMBL/GenBank/DDBJ whole genome shotgun (WGS) entry which is preliminary data.</text>
</comment>
<dbReference type="InterPro" id="IPR001296">
    <property type="entry name" value="Glyco_trans_1"/>
</dbReference>
<reference evidence="4 5" key="1">
    <citation type="submission" date="2017-07" db="EMBL/GenBank/DDBJ databases">
        <title>Amycolatopsis antarcticus sp. nov., isolated from the surface of an Antarcticus brown macroalga.</title>
        <authorList>
            <person name="Wang J."/>
            <person name="Leiva S."/>
            <person name="Huang J."/>
            <person name="Huang Y."/>
        </authorList>
    </citation>
    <scope>NUCLEOTIDE SEQUENCE [LARGE SCALE GENOMIC DNA]</scope>
    <source>
        <strain evidence="4 5">AU-G6</strain>
    </source>
</reference>
<evidence type="ECO:0000256" key="1">
    <source>
        <dbReference type="ARBA" id="ARBA00022676"/>
    </source>
</evidence>
<dbReference type="Proteomes" id="UP000242444">
    <property type="component" value="Unassembled WGS sequence"/>
</dbReference>
<organism evidence="4 5">
    <name type="scientific">Amycolatopsis antarctica</name>
    <dbReference type="NCBI Taxonomy" id="1854586"/>
    <lineage>
        <taxon>Bacteria</taxon>
        <taxon>Bacillati</taxon>
        <taxon>Actinomycetota</taxon>
        <taxon>Actinomycetes</taxon>
        <taxon>Pseudonocardiales</taxon>
        <taxon>Pseudonocardiaceae</taxon>
        <taxon>Amycolatopsis</taxon>
    </lineage>
</organism>
<dbReference type="GO" id="GO:0016757">
    <property type="term" value="F:glycosyltransferase activity"/>
    <property type="evidence" value="ECO:0007669"/>
    <property type="project" value="UniProtKB-KW"/>
</dbReference>
<dbReference type="PANTHER" id="PTHR12526">
    <property type="entry name" value="GLYCOSYLTRANSFERASE"/>
    <property type="match status" value="1"/>
</dbReference>
<evidence type="ECO:0000256" key="2">
    <source>
        <dbReference type="ARBA" id="ARBA00022679"/>
    </source>
</evidence>
<accession>A0A263CV96</accession>
<sequence>MTTMRTAGVLTPSREVAHHFELLGWTTGIGSVDEVDVRIGNREALVSPAIVDGAPEGAFGWRAEPERPVPSGTHPIAVSSPPGAELTTASVTVGRRPGEEPLWIGELEAPTPLKDSPGNVVMVVGWALLDSRAPSLVEVMVEGGGTVRARTRLPRPDAAEVFGDFGEAAISGFEARVPVELPPGQDRQVTLRVRYRTAGVGEWISPATTFTLSNPPADPDDAALSEELGAHTRRTLARVSVPTDPRHLLIFTHSLALGGGQLWLQELLGRLVRDHDWQATLVTETDGPLRADCEELGVGVHLTTHYRNSSVPQYEGHVGELARLAKCSGAGVALINTLGGFPAADAAIRAGIPTAWVIHESFSLPDFAYQNWGPHTPPAAVWSSWESALAETDMLLFVADATREMFLPYSKPERCRTVRYGTPMAKFGGRTRAETRWQARQFLKLEPEDTLLVNIGVVESRKGQGPLIAAMEPVRRAYPNARLSIVGYHASPYGKALAETIERDGLGDWVDLVPIQRDPTPWLHAADVFVNSSDIESLPRSILEAVCCGIPVAATDVFGAREMITDGESGWLFETGDVDAITAALLRVLDTPAQRRQDMAQAAYRKLADWLPPAGYAREYSDILSELAAKGEHCDRGSHQ</sequence>
<dbReference type="SUPFAM" id="SSF53756">
    <property type="entry name" value="UDP-Glycosyltransferase/glycogen phosphorylase"/>
    <property type="match status" value="1"/>
</dbReference>
<dbReference type="RefSeq" id="WP_094866065.1">
    <property type="nucleotide sequence ID" value="NZ_NKYE01000026.1"/>
</dbReference>
<evidence type="ECO:0000259" key="3">
    <source>
        <dbReference type="Pfam" id="PF00534"/>
    </source>
</evidence>
<protein>
    <submittedName>
        <fullName evidence="4">Glycosyl transferase family 1</fullName>
    </submittedName>
</protein>
<proteinExistence type="predicted"/>
<keyword evidence="2 4" id="KW-0808">Transferase</keyword>
<evidence type="ECO:0000313" key="4">
    <source>
        <dbReference type="EMBL" id="OZM70043.1"/>
    </source>
</evidence>
<dbReference type="InParanoid" id="A0A263CV96"/>
<dbReference type="EMBL" id="NKYE01000026">
    <property type="protein sequence ID" value="OZM70043.1"/>
    <property type="molecule type" value="Genomic_DNA"/>
</dbReference>
<dbReference type="PANTHER" id="PTHR12526:SF510">
    <property type="entry name" value="D-INOSITOL 3-PHOSPHATE GLYCOSYLTRANSFERASE"/>
    <property type="match status" value="1"/>
</dbReference>
<dbReference type="Pfam" id="PF00534">
    <property type="entry name" value="Glycos_transf_1"/>
    <property type="match status" value="1"/>
</dbReference>
<evidence type="ECO:0000313" key="5">
    <source>
        <dbReference type="Proteomes" id="UP000242444"/>
    </source>
</evidence>
<gene>
    <name evidence="4" type="ORF">CFN78_27305</name>
</gene>
<dbReference type="OrthoDB" id="3632147at2"/>
<dbReference type="AlphaFoldDB" id="A0A263CV96"/>
<dbReference type="Gene3D" id="3.40.50.2000">
    <property type="entry name" value="Glycogen Phosphorylase B"/>
    <property type="match status" value="2"/>
</dbReference>
<name>A0A263CV96_9PSEU</name>
<keyword evidence="1" id="KW-0328">Glycosyltransferase</keyword>
<dbReference type="CDD" id="cd03801">
    <property type="entry name" value="GT4_PimA-like"/>
    <property type="match status" value="1"/>
</dbReference>
<keyword evidence="5" id="KW-1185">Reference proteome</keyword>
<feature type="domain" description="Glycosyl transferase family 1" evidence="3">
    <location>
        <begin position="436"/>
        <end position="605"/>
    </location>
</feature>